<sequence>MRKSIDLTTLPGWANLSSGNHTIKIKAKGTGYKESELSAGVTVSKAASTVTLEKGTYKFVNTPQFNAPLDYIDQALDFTVSTSTAIRIVYELENHAIQYYNSTDDFVGGYDGNNGKWIDSTENENTAYQTITLDTDQTVSAEFYKWAITDGNLVKQTGYNLTINYSTVPMSTSAAYIKINSDTVSSSDYDYVVQPGTSSTNPTLKNSAGTTLTVPYVVPNVEKVAFMGGLAIAVGGSTQNPSPYTLTADTTISPGVYGPTADTPIEGPTI</sequence>
<evidence type="ECO:0000313" key="1">
    <source>
        <dbReference type="EMBL" id="DAD77503.1"/>
    </source>
</evidence>
<accession>A0A8S5M5Y4</accession>
<organism evidence="1">
    <name type="scientific">Podoviridae sp. ctaNW81</name>
    <dbReference type="NCBI Taxonomy" id="2826562"/>
    <lineage>
        <taxon>Viruses</taxon>
        <taxon>Duplodnaviria</taxon>
        <taxon>Heunggongvirae</taxon>
        <taxon>Uroviricota</taxon>
        <taxon>Caudoviricetes</taxon>
    </lineage>
</organism>
<reference evidence="1" key="1">
    <citation type="journal article" date="2021" name="Proc. Natl. Acad. Sci. U.S.A.">
        <title>A Catalog of Tens of Thousands of Viruses from Human Metagenomes Reveals Hidden Associations with Chronic Diseases.</title>
        <authorList>
            <person name="Tisza M.J."/>
            <person name="Buck C.B."/>
        </authorList>
    </citation>
    <scope>NUCLEOTIDE SEQUENCE</scope>
    <source>
        <strain evidence="1">CtaNW81</strain>
    </source>
</reference>
<protein>
    <submittedName>
        <fullName evidence="1">Uncharacterized protein</fullName>
    </submittedName>
</protein>
<proteinExistence type="predicted"/>
<name>A0A8S5M5Y4_9CAUD</name>
<dbReference type="EMBL" id="BK014826">
    <property type="protein sequence ID" value="DAD77503.1"/>
    <property type="molecule type" value="Genomic_DNA"/>
</dbReference>